<dbReference type="SUPFAM" id="SSF51445">
    <property type="entry name" value="(Trans)glycosidases"/>
    <property type="match status" value="1"/>
</dbReference>
<sequence>MFVTPSIIALLGCLSTALAAPTSCGRKSAAGGQYLHGNSTEFANLWGYGHGGNHGNHGQNHQSNVIDHPTTSQHVIETQSRAAVQTSQLVVQTSAAATSAAAPMPSDSSNGATGGSAGGGGAGGAGLGINYSSLFKAQNFPGLTWYWNWALTPSSDTGSLEFVPNVHSASNVDGVASAAASWTNVRYVLGFNEPDISASDGGSDIDPSTAAALHQQWVAALDGKYQIGTPAVARGGKTWMQQWLAACEGKCEYDFVPFHFYGTNAQDLISYAQDFYTTFQKPLWLTEWDCHDYSTGASCPDQAATELFMKTVVDWFKGEGSSMVHRWAWFGAFPGMSTDVNGLENSDGTANTLGDYYVSLAG</sequence>
<dbReference type="EMBL" id="NBSH01000001">
    <property type="protein sequence ID" value="ORX40547.1"/>
    <property type="molecule type" value="Genomic_DNA"/>
</dbReference>
<gene>
    <name evidence="4" type="ORF">BD324DRAFT_611197</name>
</gene>
<dbReference type="GO" id="GO:0009277">
    <property type="term" value="C:fungal-type cell wall"/>
    <property type="evidence" value="ECO:0007669"/>
    <property type="project" value="TreeGrafter"/>
</dbReference>
<dbReference type="GO" id="GO:0071966">
    <property type="term" value="P:fungal-type cell wall polysaccharide metabolic process"/>
    <property type="evidence" value="ECO:0007669"/>
    <property type="project" value="TreeGrafter"/>
</dbReference>
<evidence type="ECO:0000259" key="3">
    <source>
        <dbReference type="Pfam" id="PF11790"/>
    </source>
</evidence>
<dbReference type="InterPro" id="IPR053183">
    <property type="entry name" value="ASL1"/>
</dbReference>
<feature type="chain" id="PRO_5010994682" evidence="2">
    <location>
        <begin position="20"/>
        <end position="362"/>
    </location>
</feature>
<dbReference type="RefSeq" id="XP_021874226.1">
    <property type="nucleotide sequence ID" value="XM_022014249.1"/>
</dbReference>
<evidence type="ECO:0000256" key="2">
    <source>
        <dbReference type="SAM" id="SignalP"/>
    </source>
</evidence>
<accession>A0A1Y1USD5</accession>
<name>A0A1Y1USD5_9TREE</name>
<dbReference type="GO" id="GO:0016787">
    <property type="term" value="F:hydrolase activity"/>
    <property type="evidence" value="ECO:0007669"/>
    <property type="project" value="UniProtKB-KW"/>
</dbReference>
<organism evidence="4 5">
    <name type="scientific">Kockovaella imperatae</name>
    <dbReference type="NCBI Taxonomy" id="4999"/>
    <lineage>
        <taxon>Eukaryota</taxon>
        <taxon>Fungi</taxon>
        <taxon>Dikarya</taxon>
        <taxon>Basidiomycota</taxon>
        <taxon>Agaricomycotina</taxon>
        <taxon>Tremellomycetes</taxon>
        <taxon>Tremellales</taxon>
        <taxon>Cuniculitremaceae</taxon>
        <taxon>Kockovaella</taxon>
    </lineage>
</organism>
<dbReference type="OrthoDB" id="5959761at2759"/>
<feature type="signal peptide" evidence="2">
    <location>
        <begin position="1"/>
        <end position="19"/>
    </location>
</feature>
<keyword evidence="4" id="KW-0378">Hydrolase</keyword>
<reference evidence="4 5" key="1">
    <citation type="submission" date="2017-03" db="EMBL/GenBank/DDBJ databases">
        <title>Widespread Adenine N6-methylation of Active Genes in Fungi.</title>
        <authorList>
            <consortium name="DOE Joint Genome Institute"/>
            <person name="Mondo S.J."/>
            <person name="Dannebaum R.O."/>
            <person name="Kuo R.C."/>
            <person name="Louie K.B."/>
            <person name="Bewick A.J."/>
            <person name="Labutti K."/>
            <person name="Haridas S."/>
            <person name="Kuo A."/>
            <person name="Salamov A."/>
            <person name="Ahrendt S.R."/>
            <person name="Lau R."/>
            <person name="Bowen B.P."/>
            <person name="Lipzen A."/>
            <person name="Sullivan W."/>
            <person name="Andreopoulos W.B."/>
            <person name="Clum A."/>
            <person name="Lindquist E."/>
            <person name="Daum C."/>
            <person name="Northen T.R."/>
            <person name="Ramamoorthy G."/>
            <person name="Schmitz R.J."/>
            <person name="Gryganskyi A."/>
            <person name="Culley D."/>
            <person name="Magnuson J."/>
            <person name="James T.Y."/>
            <person name="O'Malley M.A."/>
            <person name="Stajich J.E."/>
            <person name="Spatafora J.W."/>
            <person name="Visel A."/>
            <person name="Grigoriev I.V."/>
        </authorList>
    </citation>
    <scope>NUCLEOTIDE SEQUENCE [LARGE SCALE GENOMIC DNA]</scope>
    <source>
        <strain evidence="4 5">NRRL Y-17943</strain>
    </source>
</reference>
<dbReference type="STRING" id="4999.A0A1Y1USD5"/>
<dbReference type="PANTHER" id="PTHR34154">
    <property type="entry name" value="ALKALI-SENSITIVE LINKAGE PROTEIN 1"/>
    <property type="match status" value="1"/>
</dbReference>
<protein>
    <submittedName>
        <fullName evidence="4">Glycosyl hydrolase catalytic core-domain-containing protein</fullName>
    </submittedName>
</protein>
<dbReference type="GeneID" id="33556057"/>
<keyword evidence="5" id="KW-1185">Reference proteome</keyword>
<proteinExistence type="predicted"/>
<dbReference type="InterPro" id="IPR024655">
    <property type="entry name" value="Asl1_glyco_hydro_catalytic"/>
</dbReference>
<feature type="region of interest" description="Disordered" evidence="1">
    <location>
        <begin position="100"/>
        <end position="119"/>
    </location>
</feature>
<dbReference type="AlphaFoldDB" id="A0A1Y1USD5"/>
<dbReference type="Pfam" id="PF11790">
    <property type="entry name" value="Glyco_hydro_cc"/>
    <property type="match status" value="1"/>
</dbReference>
<dbReference type="PANTHER" id="PTHR34154:SF3">
    <property type="entry name" value="ALKALI-SENSITIVE LINKAGE PROTEIN 1"/>
    <property type="match status" value="1"/>
</dbReference>
<dbReference type="InterPro" id="IPR017853">
    <property type="entry name" value="GH"/>
</dbReference>
<evidence type="ECO:0000313" key="4">
    <source>
        <dbReference type="EMBL" id="ORX40547.1"/>
    </source>
</evidence>
<comment type="caution">
    <text evidence="4">The sequence shown here is derived from an EMBL/GenBank/DDBJ whole genome shotgun (WGS) entry which is preliminary data.</text>
</comment>
<keyword evidence="2" id="KW-0732">Signal</keyword>
<evidence type="ECO:0000313" key="5">
    <source>
        <dbReference type="Proteomes" id="UP000193218"/>
    </source>
</evidence>
<evidence type="ECO:0000256" key="1">
    <source>
        <dbReference type="SAM" id="MobiDB-lite"/>
    </source>
</evidence>
<feature type="domain" description="Asl1-like glycosyl hydrolase catalytic" evidence="3">
    <location>
        <begin position="141"/>
        <end position="357"/>
    </location>
</feature>
<dbReference type="InParanoid" id="A0A1Y1USD5"/>
<dbReference type="Proteomes" id="UP000193218">
    <property type="component" value="Unassembled WGS sequence"/>
</dbReference>
<dbReference type="Gene3D" id="3.20.20.80">
    <property type="entry name" value="Glycosidases"/>
    <property type="match status" value="1"/>
</dbReference>